<evidence type="ECO:0000313" key="1">
    <source>
        <dbReference type="EMBL" id="CAE7332420.1"/>
    </source>
</evidence>
<dbReference type="OrthoDB" id="442394at2759"/>
<dbReference type="Proteomes" id="UP000649617">
    <property type="component" value="Unassembled WGS sequence"/>
</dbReference>
<reference evidence="1" key="1">
    <citation type="submission" date="2021-02" db="EMBL/GenBank/DDBJ databases">
        <authorList>
            <person name="Dougan E. K."/>
            <person name="Rhodes N."/>
            <person name="Thang M."/>
            <person name="Chan C."/>
        </authorList>
    </citation>
    <scope>NUCLEOTIDE SEQUENCE</scope>
</reference>
<gene>
    <name evidence="1" type="primary">cpt</name>
    <name evidence="1" type="ORF">SPIL2461_LOCUS7745</name>
</gene>
<comment type="caution">
    <text evidence="1">The sequence shown here is derived from an EMBL/GenBank/DDBJ whole genome shotgun (WGS) entry which is preliminary data.</text>
</comment>
<sequence>SESEWIQIKDEAVMVHDQAVREEQETTPFLAEAQIIDSDDKPLSKKLREMEEALAKLAVSKEKKTLAFADEAEVIEISPRKRVDKEKATASTTGAFGPEVEAASTTGAFGPEGEGHVAPIEFVRQDTGLYSIKGFPEALPHVDETTKKLARGVTNDDAATLVLRWKNASWTQASLQRVLEREAEHEDLLRVKYSRQGRGVGSDMGQLTPGQQNYELMCPNCFQKWTNPKVDATCLLCKRQVIAVERPWTKDDYPKEQMGVDLGNSAENPTSTSDGSEQCFADQVPLALRVSLKHEVSKQPFDELQFMGKEEGERPWKMSDNIQGQEQKVFHPKLVKATKLQAQMCEVEGKARRPTEAEAEAVIDPQIAVLHELQTGALSVDDDKAKSAQGPGGNLDTLLDAQTELDKAKAQNKRCQEAIASGCFIPESPLQVMDAAELDMMQESYGPLSRCLRVRPLGGDTGAFKPEGPPEFKPTGLEVGCWLPLAEIMLLEMKTRPSTYRKSFFEPVARGRDPIQQGVRPDFGSIRGAFFAEGDDAYHWVREVLAAAICTRMESRRTDFLTLNAAPASKKGWVEGAAGRLRAICDERITLPLSAFESFPDVYQSLAARLGPDTREAGQLRPGDREHDVRAMPEITVHNVESVASTEGKKKVFGDKSKHMFWAKMECGLVLSSLGDRQQTEGRDEGRFWRSNRGATRFVQITGEHKGKSAQLQLILDEPPESLYNAWVKDQMEFYKRVELVAPPRDNSLLLDPQTRAQMRFSNNGLGEVSKALWAVIIPLKRSRLIQVRQ</sequence>
<keyword evidence="2" id="KW-1185">Reference proteome</keyword>
<dbReference type="EMBL" id="CAJNIZ010012284">
    <property type="protein sequence ID" value="CAE7332420.1"/>
    <property type="molecule type" value="Genomic_DNA"/>
</dbReference>
<dbReference type="AlphaFoldDB" id="A0A812NXR2"/>
<accession>A0A812NXR2</accession>
<protein>
    <submittedName>
        <fullName evidence="1">Cpt protein</fullName>
    </submittedName>
</protein>
<organism evidence="1 2">
    <name type="scientific">Symbiodinium pilosum</name>
    <name type="common">Dinoflagellate</name>
    <dbReference type="NCBI Taxonomy" id="2952"/>
    <lineage>
        <taxon>Eukaryota</taxon>
        <taxon>Sar</taxon>
        <taxon>Alveolata</taxon>
        <taxon>Dinophyceae</taxon>
        <taxon>Suessiales</taxon>
        <taxon>Symbiodiniaceae</taxon>
        <taxon>Symbiodinium</taxon>
    </lineage>
</organism>
<name>A0A812NXR2_SYMPI</name>
<feature type="non-terminal residue" evidence="1">
    <location>
        <position position="1"/>
    </location>
</feature>
<evidence type="ECO:0000313" key="2">
    <source>
        <dbReference type="Proteomes" id="UP000649617"/>
    </source>
</evidence>
<proteinExistence type="predicted"/>